<keyword evidence="3" id="KW-0963">Cytoplasm</keyword>
<dbReference type="GO" id="GO:0005829">
    <property type="term" value="C:cytosol"/>
    <property type="evidence" value="ECO:0007669"/>
    <property type="project" value="TreeGrafter"/>
</dbReference>
<dbReference type="InterPro" id="IPR003323">
    <property type="entry name" value="OTU_dom"/>
</dbReference>
<dbReference type="EMBL" id="CAJOAZ010007599">
    <property type="protein sequence ID" value="CAF4166286.1"/>
    <property type="molecule type" value="Genomic_DNA"/>
</dbReference>
<evidence type="ECO:0000313" key="6">
    <source>
        <dbReference type="EMBL" id="CAF4166286.1"/>
    </source>
</evidence>
<dbReference type="InterPro" id="IPR038765">
    <property type="entry name" value="Papain-like_cys_pep_sf"/>
</dbReference>
<feature type="domain" description="OTU" evidence="5">
    <location>
        <begin position="34"/>
        <end position="145"/>
    </location>
</feature>
<comment type="subcellular location">
    <subcellularLocation>
        <location evidence="3">Cytoplasm</location>
    </subcellularLocation>
</comment>
<keyword evidence="2 3" id="KW-0378">Hydrolase</keyword>
<name>A0A819Z6W8_9BILA</name>
<proteinExistence type="predicted"/>
<keyword evidence="3" id="KW-0788">Thiol protease</keyword>
<organism evidence="6 7">
    <name type="scientific">Adineta steineri</name>
    <dbReference type="NCBI Taxonomy" id="433720"/>
    <lineage>
        <taxon>Eukaryota</taxon>
        <taxon>Metazoa</taxon>
        <taxon>Spiralia</taxon>
        <taxon>Gnathifera</taxon>
        <taxon>Rotifera</taxon>
        <taxon>Eurotatoria</taxon>
        <taxon>Bdelloidea</taxon>
        <taxon>Adinetida</taxon>
        <taxon>Adinetidae</taxon>
        <taxon>Adineta</taxon>
    </lineage>
</organism>
<evidence type="ECO:0000313" key="7">
    <source>
        <dbReference type="Proteomes" id="UP000663844"/>
    </source>
</evidence>
<evidence type="ECO:0000259" key="5">
    <source>
        <dbReference type="Pfam" id="PF02338"/>
    </source>
</evidence>
<sequence>MYSEARISALSHEFHRGQVPVDSSSLLSSIRYINDTSETITNETIRNFVADNIFKNENLHTAILKRQINCTDAKEYHKQFRKDQLRDGEIEIQALSNICRVLIGVVSMKKNDQGSINVKISKYGDDIQQFDECVYILYNEDAEHYDPLYIVNKANQDEKVTIFERDNTETLDLLRTFIQEKLHAVDIKELDCCIPSRTTEPPTKIKDLIDDERLMGMITPMAAERSSPIERNDRSKNTTMDNRSCATKRRYRNFDELTYGQRTKQELSSNQTNDRGAKYAKVDTNEFLESVKTNSEFLTFEELFQTDFVASEFEPQIEQQLTTDSPATLNQPTNMRLEVDIAEGHRGRTRGDFIPKKPFKPNGEPSELGPPRYFSDENGKTYLNLLILERILSGTLHQIYLEVGIITIEKDGYAYINPYFKLMVAPNDRLSPLLNPAYMLRLVVVTLTNRELMKAKQPLTIFSSSETDNGQKAITTRFKTHDEFKNAYDLHQMRFAITLWTKQHGEKEFRRREDIQYISSISIEDRKYTKS</sequence>
<dbReference type="SUPFAM" id="SSF54001">
    <property type="entry name" value="Cysteine proteinases"/>
    <property type="match status" value="1"/>
</dbReference>
<keyword evidence="3" id="KW-0833">Ubl conjugation pathway</keyword>
<evidence type="ECO:0000256" key="1">
    <source>
        <dbReference type="ARBA" id="ARBA00000707"/>
    </source>
</evidence>
<protein>
    <recommendedName>
        <fullName evidence="3">Ubiquitin thioesterase OTU</fullName>
        <ecNumber evidence="3">3.4.19.12</ecNumber>
    </recommendedName>
</protein>
<dbReference type="PANTHER" id="PTHR13312:SF0">
    <property type="entry name" value="UBIQUITIN THIOESTERASE OTU1"/>
    <property type="match status" value="1"/>
</dbReference>
<dbReference type="GO" id="GO:0036503">
    <property type="term" value="P:ERAD pathway"/>
    <property type="evidence" value="ECO:0007669"/>
    <property type="project" value="TreeGrafter"/>
</dbReference>
<dbReference type="Pfam" id="PF02338">
    <property type="entry name" value="OTU"/>
    <property type="match status" value="1"/>
</dbReference>
<accession>A0A819Z6W8</accession>
<comment type="catalytic activity">
    <reaction evidence="1 3">
        <text>Thiol-dependent hydrolysis of ester, thioester, amide, peptide and isopeptide bonds formed by the C-terminal Gly of ubiquitin (a 76-residue protein attached to proteins as an intracellular targeting signal).</text>
        <dbReference type="EC" id="3.4.19.12"/>
    </reaction>
</comment>
<gene>
    <name evidence="6" type="ORF">OXD698_LOCUS38902</name>
</gene>
<dbReference type="EC" id="3.4.19.12" evidence="3"/>
<keyword evidence="3" id="KW-0645">Protease</keyword>
<dbReference type="GO" id="GO:0004843">
    <property type="term" value="F:cysteine-type deubiquitinase activity"/>
    <property type="evidence" value="ECO:0007669"/>
    <property type="project" value="UniProtKB-UniRule"/>
</dbReference>
<feature type="region of interest" description="Disordered" evidence="4">
    <location>
        <begin position="350"/>
        <end position="371"/>
    </location>
</feature>
<dbReference type="PANTHER" id="PTHR13312">
    <property type="entry name" value="HIV-INDUCED PROTEIN-7-LIKE PROTEASE"/>
    <property type="match status" value="1"/>
</dbReference>
<dbReference type="GO" id="GO:0005634">
    <property type="term" value="C:nucleus"/>
    <property type="evidence" value="ECO:0007669"/>
    <property type="project" value="TreeGrafter"/>
</dbReference>
<dbReference type="Gene3D" id="3.90.70.80">
    <property type="match status" value="1"/>
</dbReference>
<evidence type="ECO:0000256" key="4">
    <source>
        <dbReference type="SAM" id="MobiDB-lite"/>
    </source>
</evidence>
<comment type="caution">
    <text evidence="6">The sequence shown here is derived from an EMBL/GenBank/DDBJ whole genome shotgun (WGS) entry which is preliminary data.</text>
</comment>
<reference evidence="6" key="1">
    <citation type="submission" date="2021-02" db="EMBL/GenBank/DDBJ databases">
        <authorList>
            <person name="Nowell W R."/>
        </authorList>
    </citation>
    <scope>NUCLEOTIDE SEQUENCE</scope>
</reference>
<dbReference type="Proteomes" id="UP000663844">
    <property type="component" value="Unassembled WGS sequence"/>
</dbReference>
<dbReference type="AlphaFoldDB" id="A0A819Z6W8"/>
<dbReference type="GO" id="GO:0016579">
    <property type="term" value="P:protein deubiquitination"/>
    <property type="evidence" value="ECO:0007669"/>
    <property type="project" value="TreeGrafter"/>
</dbReference>
<evidence type="ECO:0000256" key="2">
    <source>
        <dbReference type="ARBA" id="ARBA00022801"/>
    </source>
</evidence>
<evidence type="ECO:0000256" key="3">
    <source>
        <dbReference type="RuleBase" id="RU367104"/>
    </source>
</evidence>
<comment type="function">
    <text evidence="3">Hydrolase that can remove conjugated ubiquitin from proteins and may therefore play an important regulatory role at the level of protein turnover by preventing degradation.</text>
</comment>
<dbReference type="GO" id="GO:0030968">
    <property type="term" value="P:endoplasmic reticulum unfolded protein response"/>
    <property type="evidence" value="ECO:0007669"/>
    <property type="project" value="TreeGrafter"/>
</dbReference>